<evidence type="ECO:0008006" key="4">
    <source>
        <dbReference type="Google" id="ProtNLM"/>
    </source>
</evidence>
<accession>A0A0B4XLD4</accession>
<keyword evidence="1" id="KW-0732">Signal</keyword>
<dbReference type="Pfam" id="PF19582">
    <property type="entry name" value="AdeT1_2"/>
    <property type="match status" value="1"/>
</dbReference>
<feature type="signal peptide" evidence="1">
    <location>
        <begin position="1"/>
        <end position="24"/>
    </location>
</feature>
<dbReference type="OrthoDB" id="9771186at2"/>
<evidence type="ECO:0000313" key="3">
    <source>
        <dbReference type="Proteomes" id="UP000006764"/>
    </source>
</evidence>
<dbReference type="EMBL" id="CP004387">
    <property type="protein sequence ID" value="AJD47931.1"/>
    <property type="molecule type" value="Genomic_DNA"/>
</dbReference>
<organism evidence="2 3">
    <name type="scientific">Isoalcanivorax pacificus W11-5</name>
    <dbReference type="NCBI Taxonomy" id="391936"/>
    <lineage>
        <taxon>Bacteria</taxon>
        <taxon>Pseudomonadati</taxon>
        <taxon>Pseudomonadota</taxon>
        <taxon>Gammaproteobacteria</taxon>
        <taxon>Oceanospirillales</taxon>
        <taxon>Alcanivoracaceae</taxon>
        <taxon>Isoalcanivorax</taxon>
    </lineage>
</organism>
<protein>
    <recommendedName>
        <fullName evidence="4">RND type efflux pump involved in aminoglycoside resistance</fullName>
    </recommendedName>
</protein>
<dbReference type="Gene3D" id="3.40.190.170">
    <property type="entry name" value="Bacterial extracellular solute-binding protein, family 7"/>
    <property type="match status" value="1"/>
</dbReference>
<dbReference type="Proteomes" id="UP000006764">
    <property type="component" value="Chromosome"/>
</dbReference>
<dbReference type="STRING" id="391936.S7S_07575"/>
<dbReference type="HOGENOM" id="CLU_058180_0_0_6"/>
<dbReference type="KEGG" id="apac:S7S_07575"/>
<sequence length="341" mass="38187">MRFSKVITAFAAAALLPLSMSSHAVTQRTLCVFDILGTSGDTYNIMRDYAAAARTQGYDINLRVYTDEGIAAEDLKAGQCDAAGITGVRGRQFNTYTGSMDSIGSIPNYDIMKTVIQVLSSNNPRIVEHMRTNTYEVFGVLPMGAAYLFVKDKAINNVSALAGKSIAVLEYDVTQGKMAASVGMTPVMSDITNFAGRFNNHSVDICFAPAFAYKGLELYKGMEPNGGIVDYVLGQLSFQIIARHSRFDEEFANWSRNYVFENLFDRAMRLVSGADADIEDKWWIRISDPDRQRYDEMMRDARVAMTEEGLFSKDMMSLLRNIRCRHDASRAECSDRRELDW</sequence>
<gene>
    <name evidence="2" type="ORF">S7S_07575</name>
</gene>
<keyword evidence="3" id="KW-1185">Reference proteome</keyword>
<dbReference type="InterPro" id="IPR038404">
    <property type="entry name" value="TRAP_DctP_sf"/>
</dbReference>
<evidence type="ECO:0000256" key="1">
    <source>
        <dbReference type="SAM" id="SignalP"/>
    </source>
</evidence>
<name>A0A0B4XLD4_9GAMM</name>
<dbReference type="RefSeq" id="WP_008735671.1">
    <property type="nucleotide sequence ID" value="NZ_CP004387.1"/>
</dbReference>
<evidence type="ECO:0000313" key="2">
    <source>
        <dbReference type="EMBL" id="AJD47931.1"/>
    </source>
</evidence>
<dbReference type="InterPro" id="IPR045758">
    <property type="entry name" value="AdeT1/2"/>
</dbReference>
<dbReference type="AlphaFoldDB" id="A0A0B4XLD4"/>
<reference evidence="2 3" key="1">
    <citation type="journal article" date="2012" name="J. Bacteriol.">
        <title>Genome sequence of an alkane-degrading bacterium, Alcanivorax pacificus type strain W11-5, isolated from deep sea sediment.</title>
        <authorList>
            <person name="Lai Q."/>
            <person name="Shao Z."/>
        </authorList>
    </citation>
    <scope>NUCLEOTIDE SEQUENCE [LARGE SCALE GENOMIC DNA]</scope>
    <source>
        <strain evidence="2 3">W11-5</strain>
    </source>
</reference>
<proteinExistence type="predicted"/>
<feature type="chain" id="PRO_5002097663" description="RND type efflux pump involved in aminoglycoside resistance" evidence="1">
    <location>
        <begin position="25"/>
        <end position="341"/>
    </location>
</feature>